<dbReference type="InterPro" id="IPR003439">
    <property type="entry name" value="ABC_transporter-like_ATP-bd"/>
</dbReference>
<dbReference type="PROSITE" id="PS50893">
    <property type="entry name" value="ABC_TRANSPORTER_2"/>
    <property type="match status" value="1"/>
</dbReference>
<dbReference type="GO" id="GO:0016887">
    <property type="term" value="F:ATP hydrolysis activity"/>
    <property type="evidence" value="ECO:0007669"/>
    <property type="project" value="InterPro"/>
</dbReference>
<dbReference type="Proteomes" id="UP000250369">
    <property type="component" value="Unassembled WGS sequence"/>
</dbReference>
<keyword evidence="5" id="KW-1185">Reference proteome</keyword>
<reference evidence="4 5" key="1">
    <citation type="journal article" date="2009" name="Int. J. Syst. Evol. Microbiol.">
        <title>Paenibacillus contaminans sp. nov., isolated from a contaminated laboratory plate.</title>
        <authorList>
            <person name="Chou J.H."/>
            <person name="Lee J.H."/>
            <person name="Lin M.C."/>
            <person name="Chang P.S."/>
            <person name="Arun A.B."/>
            <person name="Young C.C."/>
            <person name="Chen W.M."/>
        </authorList>
    </citation>
    <scope>NUCLEOTIDE SEQUENCE [LARGE SCALE GENOMIC DNA]</scope>
    <source>
        <strain evidence="4 5">CKOBP-6</strain>
    </source>
</reference>
<dbReference type="EMBL" id="QMFB01000041">
    <property type="protein sequence ID" value="RAV10792.1"/>
    <property type="molecule type" value="Genomic_DNA"/>
</dbReference>
<dbReference type="SUPFAM" id="SSF52540">
    <property type="entry name" value="P-loop containing nucleoside triphosphate hydrolases"/>
    <property type="match status" value="1"/>
</dbReference>
<name>A0A329LUJ5_9BACL</name>
<dbReference type="OrthoDB" id="9809318at2"/>
<dbReference type="Gene3D" id="3.40.50.300">
    <property type="entry name" value="P-loop containing nucleotide triphosphate hydrolases"/>
    <property type="match status" value="1"/>
</dbReference>
<dbReference type="Gene3D" id="2.40.50.1020">
    <property type="entry name" value="LytTr DNA-binding domain"/>
    <property type="match status" value="1"/>
</dbReference>
<dbReference type="Pfam" id="PF00005">
    <property type="entry name" value="ABC_tran"/>
    <property type="match status" value="1"/>
</dbReference>
<comment type="caution">
    <text evidence="4">The sequence shown here is derived from an EMBL/GenBank/DDBJ whole genome shotgun (WGS) entry which is preliminary data.</text>
</comment>
<dbReference type="InterPro" id="IPR007492">
    <property type="entry name" value="LytTR_DNA-bd_dom"/>
</dbReference>
<evidence type="ECO:0000313" key="4">
    <source>
        <dbReference type="EMBL" id="RAV10792.1"/>
    </source>
</evidence>
<dbReference type="SMART" id="SM00850">
    <property type="entry name" value="LytTR"/>
    <property type="match status" value="1"/>
</dbReference>
<evidence type="ECO:0000313" key="5">
    <source>
        <dbReference type="Proteomes" id="UP000250369"/>
    </source>
</evidence>
<dbReference type="Pfam" id="PF04397">
    <property type="entry name" value="LytTR"/>
    <property type="match status" value="1"/>
</dbReference>
<dbReference type="PANTHER" id="PTHR43038">
    <property type="entry name" value="ATP-BINDING CASSETTE, SUB-FAMILY H, MEMBER 1"/>
    <property type="match status" value="1"/>
</dbReference>
<evidence type="ECO:0000259" key="3">
    <source>
        <dbReference type="PROSITE" id="PS50930"/>
    </source>
</evidence>
<feature type="domain" description="ABC transporter" evidence="2">
    <location>
        <begin position="4"/>
        <end position="228"/>
    </location>
</feature>
<feature type="compositionally biased region" description="Basic and acidic residues" evidence="1">
    <location>
        <begin position="217"/>
        <end position="228"/>
    </location>
</feature>
<dbReference type="AlphaFoldDB" id="A0A329LUJ5"/>
<protein>
    <submittedName>
        <fullName evidence="4">Transcriptional regulator</fullName>
    </submittedName>
</protein>
<accession>A0A329LUJ5</accession>
<organism evidence="4 5">
    <name type="scientific">Paenibacillus contaminans</name>
    <dbReference type="NCBI Taxonomy" id="450362"/>
    <lineage>
        <taxon>Bacteria</taxon>
        <taxon>Bacillati</taxon>
        <taxon>Bacillota</taxon>
        <taxon>Bacilli</taxon>
        <taxon>Bacillales</taxon>
        <taxon>Paenibacillaceae</taxon>
        <taxon>Paenibacillus</taxon>
    </lineage>
</organism>
<dbReference type="GO" id="GO:0005524">
    <property type="term" value="F:ATP binding"/>
    <property type="evidence" value="ECO:0007669"/>
    <property type="project" value="InterPro"/>
</dbReference>
<dbReference type="PROSITE" id="PS50930">
    <property type="entry name" value="HTH_LYTTR"/>
    <property type="match status" value="1"/>
</dbReference>
<sequence length="418" mass="46367">MTVLSLQNISKAVGNSTPVPAFDLTVARGECTAIQCHAEVGQMLIRLILGLLPLSSGTVLLNGSVLDMNDKQVLKNIGVCFQNDGLYERLTAKQYVKFWSDLYDVSPSIPALLQKVGLADKTDVRISMLTLSEQRRLLLARCIVQDPTLIIMEDPEQNLNIESCLIFRSVVAKLIEEGKAVLITTSSLEQAISLTNNVYRLTESGLKQIETADEEPAERNSAKERQDAQHTLPDNPNVGGEQTLSHEEAVAAVQPEPSEDQPAAADHSAATVAQPNNPDDHAGEAEVPSEPDSKQTIQTPLETLRPMKMEKIPAKINDKIILFDPLEINFIESNEGVSQLHVRKEVFPCTLTLNELEEKLKAFGFFRCHRSYIVNLQRVREVITWTRNSFSLVLDDELKSSIPLSKGKFDELKYILGI</sequence>
<gene>
    <name evidence="4" type="ORF">DQG23_37215</name>
</gene>
<feature type="region of interest" description="Disordered" evidence="1">
    <location>
        <begin position="210"/>
        <end position="299"/>
    </location>
</feature>
<dbReference type="PANTHER" id="PTHR43038:SF3">
    <property type="entry name" value="ABC TRANSPORTER G FAMILY MEMBER 20 ISOFORM X1"/>
    <property type="match status" value="1"/>
</dbReference>
<evidence type="ECO:0000256" key="1">
    <source>
        <dbReference type="SAM" id="MobiDB-lite"/>
    </source>
</evidence>
<evidence type="ECO:0000259" key="2">
    <source>
        <dbReference type="PROSITE" id="PS50893"/>
    </source>
</evidence>
<feature type="domain" description="HTH LytTR-type" evidence="3">
    <location>
        <begin position="312"/>
        <end position="418"/>
    </location>
</feature>
<dbReference type="InterPro" id="IPR027417">
    <property type="entry name" value="P-loop_NTPase"/>
</dbReference>
<dbReference type="RefSeq" id="WP_113036110.1">
    <property type="nucleotide sequence ID" value="NZ_QMFB01000041.1"/>
</dbReference>
<proteinExistence type="predicted"/>
<dbReference type="GO" id="GO:0003677">
    <property type="term" value="F:DNA binding"/>
    <property type="evidence" value="ECO:0007669"/>
    <property type="project" value="InterPro"/>
</dbReference>